<keyword evidence="2" id="KW-0732">Signal</keyword>
<feature type="compositionally biased region" description="Low complexity" evidence="1">
    <location>
        <begin position="60"/>
        <end position="73"/>
    </location>
</feature>
<proteinExistence type="predicted"/>
<evidence type="ECO:0000313" key="3">
    <source>
        <dbReference type="EMBL" id="CAG4928392.1"/>
    </source>
</evidence>
<sequence length="73" mass="7419">MNRRCPVSLAIAVSLVVSYAYGPSAVAQTGAPGTKQMQDAQRKAEQKARGAQKNPDTHASHSSAASAPAASAP</sequence>
<accession>A0A9N8S3G7</accession>
<feature type="chain" id="PRO_5040495827" evidence="2">
    <location>
        <begin position="21"/>
        <end position="73"/>
    </location>
</feature>
<protein>
    <submittedName>
        <fullName evidence="3">Uncharacterized protein</fullName>
    </submittedName>
</protein>
<dbReference type="AlphaFoldDB" id="A0A9N8S3G7"/>
<keyword evidence="4" id="KW-1185">Reference proteome</keyword>
<comment type="caution">
    <text evidence="3">The sequence shown here is derived from an EMBL/GenBank/DDBJ whole genome shotgun (WGS) entry which is preliminary data.</text>
</comment>
<organism evidence="3 4">
    <name type="scientific">Paraburkholderia saeva</name>
    <dbReference type="NCBI Taxonomy" id="2777537"/>
    <lineage>
        <taxon>Bacteria</taxon>
        <taxon>Pseudomonadati</taxon>
        <taxon>Pseudomonadota</taxon>
        <taxon>Betaproteobacteria</taxon>
        <taxon>Burkholderiales</taxon>
        <taxon>Burkholderiaceae</taxon>
        <taxon>Paraburkholderia</taxon>
    </lineage>
</organism>
<evidence type="ECO:0000256" key="2">
    <source>
        <dbReference type="SAM" id="SignalP"/>
    </source>
</evidence>
<name>A0A9N8S3G7_9BURK</name>
<feature type="signal peptide" evidence="2">
    <location>
        <begin position="1"/>
        <end position="20"/>
    </location>
</feature>
<dbReference type="EMBL" id="CAJQZC010000022">
    <property type="protein sequence ID" value="CAG4928392.1"/>
    <property type="molecule type" value="Genomic_DNA"/>
</dbReference>
<dbReference type="Proteomes" id="UP000789704">
    <property type="component" value="Unassembled WGS sequence"/>
</dbReference>
<evidence type="ECO:0000313" key="4">
    <source>
        <dbReference type="Proteomes" id="UP000789704"/>
    </source>
</evidence>
<reference evidence="3" key="1">
    <citation type="submission" date="2021-04" db="EMBL/GenBank/DDBJ databases">
        <authorList>
            <person name="Vanwijnsberghe S."/>
        </authorList>
    </citation>
    <scope>NUCLEOTIDE SEQUENCE</scope>
    <source>
        <strain evidence="3">LMG 31841</strain>
    </source>
</reference>
<gene>
    <name evidence="3" type="ORF">LMG31841_05817</name>
</gene>
<evidence type="ECO:0000256" key="1">
    <source>
        <dbReference type="SAM" id="MobiDB-lite"/>
    </source>
</evidence>
<feature type="region of interest" description="Disordered" evidence="1">
    <location>
        <begin position="27"/>
        <end position="73"/>
    </location>
</feature>